<dbReference type="GO" id="GO:0042840">
    <property type="term" value="P:D-glucuronate catabolic process"/>
    <property type="evidence" value="ECO:0007669"/>
    <property type="project" value="TreeGrafter"/>
</dbReference>
<keyword evidence="6" id="KW-1185">Reference proteome</keyword>
<feature type="domain" description="Carbohydrate kinase PfkB" evidence="4">
    <location>
        <begin position="2"/>
        <end position="291"/>
    </location>
</feature>
<comment type="similarity">
    <text evidence="1">Belongs to the carbohydrate kinase PfkB family.</text>
</comment>
<dbReference type="InterPro" id="IPR011611">
    <property type="entry name" value="PfkB_dom"/>
</dbReference>
<dbReference type="InterPro" id="IPR029056">
    <property type="entry name" value="Ribokinase-like"/>
</dbReference>
<dbReference type="EC" id="2.7.1.45" evidence="5"/>
<dbReference type="EMBL" id="CYUD01000007">
    <property type="protein sequence ID" value="CUK04132.1"/>
    <property type="molecule type" value="Genomic_DNA"/>
</dbReference>
<dbReference type="AlphaFoldDB" id="A0A0P1IBW1"/>
<keyword evidence="3 5" id="KW-0418">Kinase</keyword>
<dbReference type="GO" id="GO:0006974">
    <property type="term" value="P:DNA damage response"/>
    <property type="evidence" value="ECO:0007669"/>
    <property type="project" value="TreeGrafter"/>
</dbReference>
<dbReference type="SUPFAM" id="SSF53613">
    <property type="entry name" value="Ribokinase-like"/>
    <property type="match status" value="1"/>
</dbReference>
<accession>A0A0P1IBW1</accession>
<dbReference type="PANTHER" id="PTHR43085">
    <property type="entry name" value="HEXOKINASE FAMILY MEMBER"/>
    <property type="match status" value="1"/>
</dbReference>
<dbReference type="Gene3D" id="3.40.1190.20">
    <property type="match status" value="1"/>
</dbReference>
<evidence type="ECO:0000256" key="3">
    <source>
        <dbReference type="ARBA" id="ARBA00022777"/>
    </source>
</evidence>
<organism evidence="5 6">
    <name type="scientific">Ruegeria denitrificans</name>
    <dbReference type="NCBI Taxonomy" id="1715692"/>
    <lineage>
        <taxon>Bacteria</taxon>
        <taxon>Pseudomonadati</taxon>
        <taxon>Pseudomonadota</taxon>
        <taxon>Alphaproteobacteria</taxon>
        <taxon>Rhodobacterales</taxon>
        <taxon>Roseobacteraceae</taxon>
        <taxon>Ruegeria</taxon>
    </lineage>
</organism>
<evidence type="ECO:0000313" key="6">
    <source>
        <dbReference type="Proteomes" id="UP000051260"/>
    </source>
</evidence>
<evidence type="ECO:0000313" key="5">
    <source>
        <dbReference type="EMBL" id="CUK04132.1"/>
    </source>
</evidence>
<dbReference type="Pfam" id="PF00294">
    <property type="entry name" value="PfkB"/>
    <property type="match status" value="1"/>
</dbReference>
<keyword evidence="2 5" id="KW-0808">Transferase</keyword>
<evidence type="ECO:0000256" key="2">
    <source>
        <dbReference type="ARBA" id="ARBA00022679"/>
    </source>
</evidence>
<sequence length="304" mass="32454">MADLICLGEPLFELNACQDGRFKGGFGGDVSNVAVAAARQGIDVALLARVGDDQFGEKLRGLWSREGVNHEHVLSASSEDTGLYFVFHDGDGHHFVYRRKGSAASRMLPEHIPDDAISNARMFYTSGISLGVSPELQSTTQQAIHAARQSGISIAFDPNLRTALWPLDMARQVTHDAMRRCNIVLPGLDDARQLTGLYSPEDIISFYHRLGAEIVALSLGADGVSVSNGQGIHTIPGVTVPAVDATGAGDCFNGIFLSAFLKNKDAVKSAELANRGAALSTTGFGAVDPIPYEKDLTEGNHFND</sequence>
<evidence type="ECO:0000259" key="4">
    <source>
        <dbReference type="Pfam" id="PF00294"/>
    </source>
</evidence>
<dbReference type="GO" id="GO:0005829">
    <property type="term" value="C:cytosol"/>
    <property type="evidence" value="ECO:0007669"/>
    <property type="project" value="TreeGrafter"/>
</dbReference>
<evidence type="ECO:0000256" key="1">
    <source>
        <dbReference type="ARBA" id="ARBA00010688"/>
    </source>
</evidence>
<dbReference type="RefSeq" id="WP_058282280.1">
    <property type="nucleotide sequence ID" value="NZ_CYUD01000007.1"/>
</dbReference>
<dbReference type="CDD" id="cd01166">
    <property type="entry name" value="KdgK"/>
    <property type="match status" value="1"/>
</dbReference>
<dbReference type="InterPro" id="IPR050306">
    <property type="entry name" value="PfkB_Carbo_kinase"/>
</dbReference>
<dbReference type="GO" id="GO:0008673">
    <property type="term" value="F:2-dehydro-3-deoxygluconokinase activity"/>
    <property type="evidence" value="ECO:0007669"/>
    <property type="project" value="UniProtKB-EC"/>
</dbReference>
<dbReference type="PANTHER" id="PTHR43085:SF15">
    <property type="entry name" value="2-DEHYDRO-3-DEOXYGLUCONOKINASE"/>
    <property type="match status" value="1"/>
</dbReference>
<protein>
    <submittedName>
        <fullName evidence="5">2-dehydro-3-deoxygluconokinase</fullName>
        <ecNumber evidence="5">2.7.1.45</ecNumber>
    </submittedName>
</protein>
<proteinExistence type="inferred from homology"/>
<gene>
    <name evidence="5" type="primary">kdgK_2</name>
    <name evidence="5" type="ORF">RUE5091_02593</name>
</gene>
<reference evidence="6" key="1">
    <citation type="submission" date="2015-09" db="EMBL/GenBank/DDBJ databases">
        <authorList>
            <person name="Rodrigo-Torres L."/>
            <person name="Arahal D.R."/>
        </authorList>
    </citation>
    <scope>NUCLEOTIDE SEQUENCE [LARGE SCALE GENOMIC DNA]</scope>
    <source>
        <strain evidence="6">CECT 5091</strain>
    </source>
</reference>
<dbReference type="OrthoDB" id="9776822at2"/>
<name>A0A0P1IBW1_9RHOB</name>
<dbReference type="STRING" id="1715692.RUE5091_02593"/>
<dbReference type="Proteomes" id="UP000051260">
    <property type="component" value="Unassembled WGS sequence"/>
</dbReference>
<dbReference type="GO" id="GO:0019698">
    <property type="term" value="P:D-galacturonate catabolic process"/>
    <property type="evidence" value="ECO:0007669"/>
    <property type="project" value="TreeGrafter"/>
</dbReference>